<feature type="transmembrane region" description="Helical" evidence="1">
    <location>
        <begin position="543"/>
        <end position="566"/>
    </location>
</feature>
<feature type="transmembrane region" description="Helical" evidence="1">
    <location>
        <begin position="225"/>
        <end position="243"/>
    </location>
</feature>
<evidence type="ECO:0000256" key="1">
    <source>
        <dbReference type="SAM" id="Phobius"/>
    </source>
</evidence>
<feature type="transmembrane region" description="Helical" evidence="1">
    <location>
        <begin position="132"/>
        <end position="149"/>
    </location>
</feature>
<feature type="transmembrane region" description="Helical" evidence="1">
    <location>
        <begin position="415"/>
        <end position="432"/>
    </location>
</feature>
<sequence length="699" mass="81267">MQQKILSQVKIIAFLAFFVFCVAFGLRLYFLEFKQVAHMDEILSIVLSEYNEYGWGKNFEPHKIYTAKQLQHMTLWNDSSLSGALSDVKKLYVNNRDDPHTNLYYSLLRLWHIGFIHTDLKQTFYRGISLNFVFFTCSFVLAFMLYVRLFGFNYFLLYFLALAFLNPASINNTLFLRPYALQEMSFLLLCYVFVRILQSFKNTSFNIPFLDNKDFALKLKKYIKIWSICIIFAFGFCFALRFFTNEIRYAQVVAHNIEINTESNIETKEIHYKIEGKMLFSSSIFRDHSPYIVIEPMLDSMKFTSQVLSPPIHQDKNPRYLQFDSTKDIQKGEIIGNIAYTLHISYKLYVMLVLVYVIGCVLFVCVRLLSYEVLILAICTAFALLSGYFALIFVVMIYFLATLWAYRAKAYKDKLFFATTFIYSLLLSKLLYPNYFSGFVGGRGKEVGDKLSLEYVIENFYQICTQFFDIFTHYLSYSVVIFGLFGLCLACVYALKYRSAILVYFKSDDVGLNPQLIALLFGICALLWAFVVIFVAPYKDLRYIMSIFPLLFLLLNFALVSLYHLLSHSVPQYVRGGGGVIIALWFIGSIMPFDKQKIDTLQGYRFTLTKEYKDMVIPQIVLIENSTYYVSLIMPYLSKDLKVMFIESCEDLSSIMSVYDKIDFVVNEKFECALDSYDVKILYEKLGGLTSIVLTPKIR</sequence>
<dbReference type="AlphaFoldDB" id="A0A4U8S0K1"/>
<dbReference type="EMBL" id="JRPF02000002">
    <property type="protein sequence ID" value="TLD79056.1"/>
    <property type="molecule type" value="Genomic_DNA"/>
</dbReference>
<keyword evidence="1" id="KW-0812">Transmembrane</keyword>
<keyword evidence="1" id="KW-1133">Transmembrane helix</keyword>
<feature type="transmembrane region" description="Helical" evidence="1">
    <location>
        <begin position="155"/>
        <end position="174"/>
    </location>
</feature>
<feature type="transmembrane region" description="Helical" evidence="1">
    <location>
        <begin position="516"/>
        <end position="537"/>
    </location>
</feature>
<name>A0A4U8S0K1_9HELI</name>
<gene>
    <name evidence="2" type="ORF">LS75_001745</name>
</gene>
<feature type="transmembrane region" description="Helical" evidence="1">
    <location>
        <begin position="375"/>
        <end position="403"/>
    </location>
</feature>
<reference evidence="2 3" key="1">
    <citation type="journal article" date="2014" name="Genome Announc.">
        <title>Draft genome sequences of eight enterohepatic helicobacter species isolated from both laboratory and wild rodents.</title>
        <authorList>
            <person name="Sheh A."/>
            <person name="Shen Z."/>
            <person name="Fox J.G."/>
        </authorList>
    </citation>
    <scope>NUCLEOTIDE SEQUENCE [LARGE SCALE GENOMIC DNA]</scope>
    <source>
        <strain evidence="2 3">MIT 98-6810</strain>
    </source>
</reference>
<feature type="transmembrane region" description="Helical" evidence="1">
    <location>
        <begin position="12"/>
        <end position="30"/>
    </location>
</feature>
<evidence type="ECO:0008006" key="4">
    <source>
        <dbReference type="Google" id="ProtNLM"/>
    </source>
</evidence>
<organism evidence="2 3">
    <name type="scientific">Helicobacter typhlonius</name>
    <dbReference type="NCBI Taxonomy" id="76936"/>
    <lineage>
        <taxon>Bacteria</taxon>
        <taxon>Pseudomonadati</taxon>
        <taxon>Campylobacterota</taxon>
        <taxon>Epsilonproteobacteria</taxon>
        <taxon>Campylobacterales</taxon>
        <taxon>Helicobacteraceae</taxon>
        <taxon>Helicobacter</taxon>
    </lineage>
</organism>
<accession>A0A4U8S0K1</accession>
<evidence type="ECO:0000313" key="2">
    <source>
        <dbReference type="EMBL" id="TLD79056.1"/>
    </source>
</evidence>
<comment type="caution">
    <text evidence="2">The sequence shown here is derived from an EMBL/GenBank/DDBJ whole genome shotgun (WGS) entry which is preliminary data.</text>
</comment>
<dbReference type="RefSeq" id="WP_138117625.1">
    <property type="nucleotide sequence ID" value="NZ_JRPF02000002.1"/>
</dbReference>
<dbReference type="Proteomes" id="UP000029925">
    <property type="component" value="Unassembled WGS sequence"/>
</dbReference>
<dbReference type="STRING" id="76936.BN2458_PEG1474"/>
<feature type="transmembrane region" description="Helical" evidence="1">
    <location>
        <begin position="474"/>
        <end position="495"/>
    </location>
</feature>
<evidence type="ECO:0000313" key="3">
    <source>
        <dbReference type="Proteomes" id="UP000029925"/>
    </source>
</evidence>
<protein>
    <recommendedName>
        <fullName evidence="4">Glycosyltransferase RgtA/B/C/D-like domain-containing protein</fullName>
    </recommendedName>
</protein>
<feature type="transmembrane region" description="Helical" evidence="1">
    <location>
        <begin position="573"/>
        <end position="593"/>
    </location>
</feature>
<proteinExistence type="predicted"/>
<keyword evidence="3" id="KW-1185">Reference proteome</keyword>
<feature type="transmembrane region" description="Helical" evidence="1">
    <location>
        <begin position="348"/>
        <end position="369"/>
    </location>
</feature>
<keyword evidence="1" id="KW-0472">Membrane</keyword>